<dbReference type="Proteomes" id="UP000428260">
    <property type="component" value="Chromosome"/>
</dbReference>
<name>A0A6I6JXF2_9BACT</name>
<keyword evidence="2" id="KW-1185">Reference proteome</keyword>
<proteinExistence type="predicted"/>
<reference evidence="1 2" key="1">
    <citation type="submission" date="2019-11" db="EMBL/GenBank/DDBJ databases">
        <authorList>
            <person name="Zheng R.K."/>
            <person name="Sun C.M."/>
        </authorList>
    </citation>
    <scope>NUCLEOTIDE SEQUENCE [LARGE SCALE GENOMIC DNA]</scope>
    <source>
        <strain evidence="1 2">WC007</strain>
    </source>
</reference>
<accession>A0A6I6JXF2</accession>
<evidence type="ECO:0000313" key="2">
    <source>
        <dbReference type="Proteomes" id="UP000428260"/>
    </source>
</evidence>
<protein>
    <submittedName>
        <fullName evidence="1">Uncharacterized protein</fullName>
    </submittedName>
</protein>
<gene>
    <name evidence="1" type="ORF">GM418_01550</name>
</gene>
<dbReference type="KEGG" id="mcos:GM418_01550"/>
<dbReference type="AlphaFoldDB" id="A0A6I6JXF2"/>
<organism evidence="1 2">
    <name type="scientific">Maribellus comscasis</name>
    <dbReference type="NCBI Taxonomy" id="2681766"/>
    <lineage>
        <taxon>Bacteria</taxon>
        <taxon>Pseudomonadati</taxon>
        <taxon>Bacteroidota</taxon>
        <taxon>Bacteroidia</taxon>
        <taxon>Marinilabiliales</taxon>
        <taxon>Prolixibacteraceae</taxon>
        <taxon>Maribellus</taxon>
    </lineage>
</organism>
<sequence>MKTKFTLPAILVLSTVLLHSCYGPKNILKLQPDDKTEGKWLYGQQFVADTLNGIIYEVAYERCQSEQYWFNFTVTNLSNLPILIDPSGFLLKGYNGYREPIMEIAALNPENEILDIEKSLAKSGAREANHIGLSLLAASVDVATGVATATDDNPDNDYLSTNLYEGVQVGREVNALRAESLETMRDSWENSTIRKTTVEPNHNIKGKVFFPAVREASYIKLFLPVDSNFVEMSYEQIQIPVN</sequence>
<dbReference type="EMBL" id="CP046401">
    <property type="protein sequence ID" value="QGY42384.1"/>
    <property type="molecule type" value="Genomic_DNA"/>
</dbReference>
<dbReference type="RefSeq" id="WP_158862486.1">
    <property type="nucleotide sequence ID" value="NZ_CP046401.1"/>
</dbReference>
<evidence type="ECO:0000313" key="1">
    <source>
        <dbReference type="EMBL" id="QGY42384.1"/>
    </source>
</evidence>